<keyword evidence="1" id="KW-0812">Transmembrane</keyword>
<proteinExistence type="predicted"/>
<keyword evidence="1" id="KW-0472">Membrane</keyword>
<name>A0ABW1CF50_9ACTN</name>
<organism evidence="2 3">
    <name type="scientific">Nonomuraea insulae</name>
    <dbReference type="NCBI Taxonomy" id="1616787"/>
    <lineage>
        <taxon>Bacteria</taxon>
        <taxon>Bacillati</taxon>
        <taxon>Actinomycetota</taxon>
        <taxon>Actinomycetes</taxon>
        <taxon>Streptosporangiales</taxon>
        <taxon>Streptosporangiaceae</taxon>
        <taxon>Nonomuraea</taxon>
    </lineage>
</organism>
<dbReference type="EMBL" id="JBHSPA010000011">
    <property type="protein sequence ID" value="MFC5823807.1"/>
    <property type="molecule type" value="Genomic_DNA"/>
</dbReference>
<evidence type="ECO:0000256" key="1">
    <source>
        <dbReference type="SAM" id="Phobius"/>
    </source>
</evidence>
<dbReference type="RefSeq" id="WP_379513338.1">
    <property type="nucleotide sequence ID" value="NZ_JBHSPA010000011.1"/>
</dbReference>
<comment type="caution">
    <text evidence="2">The sequence shown here is derived from an EMBL/GenBank/DDBJ whole genome shotgun (WGS) entry which is preliminary data.</text>
</comment>
<sequence length="194" mass="21325">MIIAWCLTGMALAGLWPLLRGVRRSRPRAGLALASFATLVVVSFWVLSLGGPDDGADPVARGCRFVNGRFTTSASADISRNGGIIGNIALVHNINPKCGLVWAQFLTPRNETTRDRPPFRDKRIASISLDISRRSSSARQERTWSYDTAPPGEEENRDIWTPALRLGDGVYEANIGIRFTDGASVKERLTWDRG</sequence>
<evidence type="ECO:0008006" key="4">
    <source>
        <dbReference type="Google" id="ProtNLM"/>
    </source>
</evidence>
<keyword evidence="3" id="KW-1185">Reference proteome</keyword>
<feature type="transmembrane region" description="Helical" evidence="1">
    <location>
        <begin position="31"/>
        <end position="51"/>
    </location>
</feature>
<accession>A0ABW1CF50</accession>
<protein>
    <recommendedName>
        <fullName evidence="4">DUF4352 domain-containing protein</fullName>
    </recommendedName>
</protein>
<evidence type="ECO:0000313" key="3">
    <source>
        <dbReference type="Proteomes" id="UP001596058"/>
    </source>
</evidence>
<reference evidence="3" key="1">
    <citation type="journal article" date="2019" name="Int. J. Syst. Evol. Microbiol.">
        <title>The Global Catalogue of Microorganisms (GCM) 10K type strain sequencing project: providing services to taxonomists for standard genome sequencing and annotation.</title>
        <authorList>
            <consortium name="The Broad Institute Genomics Platform"/>
            <consortium name="The Broad Institute Genome Sequencing Center for Infectious Disease"/>
            <person name="Wu L."/>
            <person name="Ma J."/>
        </authorList>
    </citation>
    <scope>NUCLEOTIDE SEQUENCE [LARGE SCALE GENOMIC DNA]</scope>
    <source>
        <strain evidence="3">CCUG 53903</strain>
    </source>
</reference>
<evidence type="ECO:0000313" key="2">
    <source>
        <dbReference type="EMBL" id="MFC5823807.1"/>
    </source>
</evidence>
<keyword evidence="1" id="KW-1133">Transmembrane helix</keyword>
<dbReference type="Proteomes" id="UP001596058">
    <property type="component" value="Unassembled WGS sequence"/>
</dbReference>
<gene>
    <name evidence="2" type="ORF">ACFPZ3_08110</name>
</gene>